<accession>A0A198UG42</accession>
<gene>
    <name evidence="2" type="ORF">AO384_1589</name>
</gene>
<name>A0A198UG42_MORCA</name>
<dbReference type="PANTHER" id="PTHR46637">
    <property type="entry name" value="TIS1421-TRANSPOSASE PROTEIN A"/>
    <property type="match status" value="1"/>
</dbReference>
<dbReference type="Proteomes" id="UP000078228">
    <property type="component" value="Unassembled WGS sequence"/>
</dbReference>
<dbReference type="EMBL" id="LXHC01000024">
    <property type="protein sequence ID" value="OAU95398.1"/>
    <property type="molecule type" value="Genomic_DNA"/>
</dbReference>
<dbReference type="AlphaFoldDB" id="A0A198UG42"/>
<organism evidence="2 3">
    <name type="scientific">Moraxella catarrhalis</name>
    <name type="common">Branhamella catarrhalis</name>
    <dbReference type="NCBI Taxonomy" id="480"/>
    <lineage>
        <taxon>Bacteria</taxon>
        <taxon>Pseudomonadati</taxon>
        <taxon>Pseudomonadota</taxon>
        <taxon>Gammaproteobacteria</taxon>
        <taxon>Moraxellales</taxon>
        <taxon>Moraxellaceae</taxon>
        <taxon>Moraxella</taxon>
    </lineage>
</organism>
<dbReference type="PANTHER" id="PTHR46637:SF1">
    <property type="entry name" value="BLL5188 PROTEIN"/>
    <property type="match status" value="1"/>
</dbReference>
<sequence length="52" mass="6307">MEAILWKLRTGTPWRDIPTELSLWKTAYNHFHQWSKKGLWQNFISLYGVINM</sequence>
<dbReference type="PATRIC" id="fig|480.238.peg.516"/>
<evidence type="ECO:0000259" key="1">
    <source>
        <dbReference type="Pfam" id="PF13340"/>
    </source>
</evidence>
<evidence type="ECO:0000313" key="2">
    <source>
        <dbReference type="EMBL" id="OAU95398.1"/>
    </source>
</evidence>
<evidence type="ECO:0000313" key="3">
    <source>
        <dbReference type="Proteomes" id="UP000078228"/>
    </source>
</evidence>
<keyword evidence="3" id="KW-1185">Reference proteome</keyword>
<dbReference type="InterPro" id="IPR025161">
    <property type="entry name" value="IS402-like_dom"/>
</dbReference>
<feature type="domain" description="Insertion element IS402-like" evidence="1">
    <location>
        <begin position="1"/>
        <end position="43"/>
    </location>
</feature>
<protein>
    <recommendedName>
        <fullName evidence="1">Insertion element IS402-like domain-containing protein</fullName>
    </recommendedName>
</protein>
<comment type="caution">
    <text evidence="2">The sequence shown here is derived from an EMBL/GenBank/DDBJ whole genome shotgun (WGS) entry which is preliminary data.</text>
</comment>
<reference evidence="2 3" key="1">
    <citation type="journal article" date="2016" name="Genome Biol. Evol.">
        <title>Comparative Genomic Analyses of the Moraxella catarrhalis Serosensitive and Seroresistant Lineages Demonstrate Their Independent Evolution.</title>
        <authorList>
            <person name="Earl J.P."/>
            <person name="de Vries S.P."/>
            <person name="Ahmed A."/>
            <person name="Powell E."/>
            <person name="Schultz M.P."/>
            <person name="Hermans P.W."/>
            <person name="Hill D.J."/>
            <person name="Zhou Z."/>
            <person name="Constantinidou C.I."/>
            <person name="Hu F.Z."/>
            <person name="Bootsma H.J."/>
            <person name="Ehrlich G.D."/>
        </authorList>
    </citation>
    <scope>NUCLEOTIDE SEQUENCE [LARGE SCALE GENOMIC DNA]</scope>
    <source>
        <strain evidence="2 3">Z7542</strain>
    </source>
</reference>
<dbReference type="Pfam" id="PF13340">
    <property type="entry name" value="DUF4096"/>
    <property type="match status" value="1"/>
</dbReference>
<proteinExistence type="predicted"/>
<dbReference type="InterPro" id="IPR052909">
    <property type="entry name" value="Transposase_6_like"/>
</dbReference>